<evidence type="ECO:0000259" key="10">
    <source>
        <dbReference type="PROSITE" id="PS50991"/>
    </source>
</evidence>
<evidence type="ECO:0000256" key="6">
    <source>
        <dbReference type="ARBA" id="ARBA00023304"/>
    </source>
</evidence>
<keyword evidence="6" id="KW-0100">Branched-chain amino acid biosynthesis</keyword>
<dbReference type="SMART" id="SM00917">
    <property type="entry name" value="LeuA_dimer"/>
    <property type="match status" value="1"/>
</dbReference>
<keyword evidence="12" id="KW-1185">Reference proteome</keyword>
<comment type="similarity">
    <text evidence="2 9">Belongs to the alpha-IPM synthase/homocitrate synthase family.</text>
</comment>
<dbReference type="InterPro" id="IPR013785">
    <property type="entry name" value="Aldolase_TIM"/>
</dbReference>
<dbReference type="Pfam" id="PF08502">
    <property type="entry name" value="LeuA_dimer"/>
    <property type="match status" value="1"/>
</dbReference>
<dbReference type="Gene3D" id="3.20.20.70">
    <property type="entry name" value="Aldolase class I"/>
    <property type="match status" value="1"/>
</dbReference>
<dbReference type="SUPFAM" id="SSF110921">
    <property type="entry name" value="2-isopropylmalate synthase LeuA, allosteric (dimerisation) domain"/>
    <property type="match status" value="1"/>
</dbReference>
<dbReference type="PANTHER" id="PTHR43538:SF1">
    <property type="entry name" value="(R)-CITRAMALATE SYNTHASE"/>
    <property type="match status" value="1"/>
</dbReference>
<sequence length="537" mass="58284">MKKERIYLYDTTLRDGQQTPGIDFSVEDKKTIAAMLDEFGVDYVEGGYPGANPTDTAFFKRKQTSRAKFAAFGMTKRAGVSASNDPGLSVLLQAASDAVCFVAKSWDYHVKVALGCTNEENLEAITASVTAARMAGKEALVDCEHFFDGYKANPEYALACAAAAYEAGARWVVLCDTNGGTQPGEVAEIVNAVRKTVPGDRLGIHAHNDTEQAVAVSLAAIDAGVRHVQGTLNGIGERCGNANLVTLIPTLMLKSYWTDRFETGISAEALARITRLSRTFDDILNRAPLEQAAYAGTSAFATKAGIHASALIKEPATYEHVPPETVGNRRRVMVSDQGGKSNFIAELDRRGIKVAKDDPRLDTLIALVKEREAAGYAYESADASFELLARGVLGTIPLFFRVDSFRCMVERRFDATGQVKTVSEAIVKIEIDGELRMSVAEGHGPVNALDIALRKDLGRYQSEIEDLQLVDFKVRILNGGTEAITRVLIESHDATGARWRTVGVSDNIIDASFHALMESVVYKLMKNREMAGQIAAE</sequence>
<dbReference type="PANTHER" id="PTHR43538">
    <property type="entry name" value="ALPHA-IPM SYNTHASE/HOMOCITRATE SYNTHASE"/>
    <property type="match status" value="1"/>
</dbReference>
<dbReference type="InterPro" id="IPR036230">
    <property type="entry name" value="LeuA_allosteric_dom_sf"/>
</dbReference>
<name>A0A368K3K3_9HYPH</name>
<evidence type="ECO:0000256" key="7">
    <source>
        <dbReference type="ARBA" id="ARBA00048263"/>
    </source>
</evidence>
<dbReference type="InterPro" id="IPR005675">
    <property type="entry name" value="Citramal_synthase"/>
</dbReference>
<dbReference type="PROSITE" id="PS00815">
    <property type="entry name" value="AIPM_HOMOCIT_SYNTH_1"/>
    <property type="match status" value="1"/>
</dbReference>
<protein>
    <recommendedName>
        <fullName evidence="8">Citramalate synthase</fullName>
        <ecNumber evidence="8">2.3.3.21</ecNumber>
    </recommendedName>
</protein>
<evidence type="ECO:0000256" key="4">
    <source>
        <dbReference type="ARBA" id="ARBA00022624"/>
    </source>
</evidence>
<dbReference type="Proteomes" id="UP000253420">
    <property type="component" value="Unassembled WGS sequence"/>
</dbReference>
<dbReference type="Gene3D" id="3.30.160.270">
    <property type="match status" value="1"/>
</dbReference>
<proteinExistence type="inferred from homology"/>
<feature type="domain" description="Pyruvate carboxyltransferase" evidence="10">
    <location>
        <begin position="6"/>
        <end position="271"/>
    </location>
</feature>
<evidence type="ECO:0000313" key="11">
    <source>
        <dbReference type="EMBL" id="RCS23195.1"/>
    </source>
</evidence>
<evidence type="ECO:0000256" key="1">
    <source>
        <dbReference type="ARBA" id="ARBA00004743"/>
    </source>
</evidence>
<evidence type="ECO:0000256" key="8">
    <source>
        <dbReference type="NCBIfam" id="TIGR00977"/>
    </source>
</evidence>
<dbReference type="AlphaFoldDB" id="A0A368K3K3"/>
<accession>A0A368K3K3</accession>
<dbReference type="SUPFAM" id="SSF51569">
    <property type="entry name" value="Aldolase"/>
    <property type="match status" value="1"/>
</dbReference>
<dbReference type="UniPathway" id="UPA00047">
    <property type="reaction ID" value="UER00066"/>
</dbReference>
<comment type="catalytic activity">
    <reaction evidence="7">
        <text>pyruvate + acetyl-CoA + H2O = (3R)-citramalate + CoA + H(+)</text>
        <dbReference type="Rhea" id="RHEA:19045"/>
        <dbReference type="ChEBI" id="CHEBI:15361"/>
        <dbReference type="ChEBI" id="CHEBI:15377"/>
        <dbReference type="ChEBI" id="CHEBI:15378"/>
        <dbReference type="ChEBI" id="CHEBI:30934"/>
        <dbReference type="ChEBI" id="CHEBI:57287"/>
        <dbReference type="ChEBI" id="CHEBI:57288"/>
        <dbReference type="EC" id="2.3.3.21"/>
    </reaction>
</comment>
<dbReference type="OrthoDB" id="9803573at2"/>
<keyword evidence="5 9" id="KW-0808">Transferase</keyword>
<comment type="pathway">
    <text evidence="1">Amino-acid biosynthesis; L-isoleucine biosynthesis; 2-oxobutanoate from pyruvate: step 1/3.</text>
</comment>
<dbReference type="InterPro" id="IPR000891">
    <property type="entry name" value="PYR_CT"/>
</dbReference>
<reference evidence="11 12" key="1">
    <citation type="submission" date="2018-07" db="EMBL/GenBank/DDBJ databases">
        <title>The draft genome of Phyllobacterium salinisoli.</title>
        <authorList>
            <person name="Liu L."/>
            <person name="Li L."/>
            <person name="Zhang X."/>
            <person name="Liang L."/>
        </authorList>
    </citation>
    <scope>NUCLEOTIDE SEQUENCE [LARGE SCALE GENOMIC DNA]</scope>
    <source>
        <strain evidence="11 12">LLAN61</strain>
    </source>
</reference>
<evidence type="ECO:0000256" key="2">
    <source>
        <dbReference type="ARBA" id="ARBA00006154"/>
    </source>
</evidence>
<dbReference type="InterPro" id="IPR013709">
    <property type="entry name" value="2-isopropylmalate_synth_dimer"/>
</dbReference>
<dbReference type="Pfam" id="PF22617">
    <property type="entry name" value="HCS_D2"/>
    <property type="match status" value="1"/>
</dbReference>
<dbReference type="CDD" id="cd07941">
    <property type="entry name" value="DRE_TIM_LeuA3"/>
    <property type="match status" value="1"/>
</dbReference>
<organism evidence="11 12">
    <name type="scientific">Phyllobacterium salinisoli</name>
    <dbReference type="NCBI Taxonomy" id="1899321"/>
    <lineage>
        <taxon>Bacteria</taxon>
        <taxon>Pseudomonadati</taxon>
        <taxon>Pseudomonadota</taxon>
        <taxon>Alphaproteobacteria</taxon>
        <taxon>Hyphomicrobiales</taxon>
        <taxon>Phyllobacteriaceae</taxon>
        <taxon>Phyllobacterium</taxon>
    </lineage>
</organism>
<dbReference type="GO" id="GO:0043714">
    <property type="term" value="F:(R)-citramalate synthase activity"/>
    <property type="evidence" value="ECO:0007669"/>
    <property type="project" value="UniProtKB-UniRule"/>
</dbReference>
<keyword evidence="4" id="KW-0412">Isoleucine biosynthesis</keyword>
<keyword evidence="3" id="KW-0028">Amino-acid biosynthesis</keyword>
<evidence type="ECO:0000313" key="12">
    <source>
        <dbReference type="Proteomes" id="UP000253420"/>
    </source>
</evidence>
<dbReference type="GO" id="GO:0009098">
    <property type="term" value="P:L-leucine biosynthetic process"/>
    <property type="evidence" value="ECO:0007669"/>
    <property type="project" value="InterPro"/>
</dbReference>
<dbReference type="Pfam" id="PF00682">
    <property type="entry name" value="HMGL-like"/>
    <property type="match status" value="1"/>
</dbReference>
<dbReference type="EMBL" id="QOZG01000005">
    <property type="protein sequence ID" value="RCS23195.1"/>
    <property type="molecule type" value="Genomic_DNA"/>
</dbReference>
<dbReference type="InterPro" id="IPR002034">
    <property type="entry name" value="AIPM/Hcit_synth_CS"/>
</dbReference>
<dbReference type="EC" id="2.3.3.21" evidence="8"/>
<evidence type="ECO:0000256" key="9">
    <source>
        <dbReference type="RuleBase" id="RU003523"/>
    </source>
</evidence>
<dbReference type="NCBIfam" id="TIGR00977">
    <property type="entry name" value="citramal_synth"/>
    <property type="match status" value="1"/>
</dbReference>
<gene>
    <name evidence="11" type="ORF">DUT91_12830</name>
</gene>
<dbReference type="Gene3D" id="1.10.238.260">
    <property type="match status" value="1"/>
</dbReference>
<dbReference type="GO" id="GO:0009097">
    <property type="term" value="P:isoleucine biosynthetic process"/>
    <property type="evidence" value="ECO:0007669"/>
    <property type="project" value="UniProtKB-UniRule"/>
</dbReference>
<dbReference type="PROSITE" id="PS50991">
    <property type="entry name" value="PYR_CT"/>
    <property type="match status" value="1"/>
</dbReference>
<evidence type="ECO:0000256" key="3">
    <source>
        <dbReference type="ARBA" id="ARBA00022605"/>
    </source>
</evidence>
<dbReference type="RefSeq" id="WP_114440810.1">
    <property type="nucleotide sequence ID" value="NZ_QOZG01000005.1"/>
</dbReference>
<evidence type="ECO:0000256" key="5">
    <source>
        <dbReference type="ARBA" id="ARBA00022679"/>
    </source>
</evidence>
<comment type="caution">
    <text evidence="11">The sequence shown here is derived from an EMBL/GenBank/DDBJ whole genome shotgun (WGS) entry which is preliminary data.</text>
</comment>
<dbReference type="InterPro" id="IPR054691">
    <property type="entry name" value="LeuA/HCS_post-cat"/>
</dbReference>
<dbReference type="GO" id="GO:0003852">
    <property type="term" value="F:2-isopropylmalate synthase activity"/>
    <property type="evidence" value="ECO:0007669"/>
    <property type="project" value="InterPro"/>
</dbReference>